<keyword evidence="5 6" id="KW-0472">Membrane</keyword>
<proteinExistence type="predicted"/>
<evidence type="ECO:0000256" key="2">
    <source>
        <dbReference type="ARBA" id="ARBA00022475"/>
    </source>
</evidence>
<dbReference type="EMBL" id="QBKN01000032">
    <property type="protein sequence ID" value="PTX41108.1"/>
    <property type="molecule type" value="Genomic_DNA"/>
</dbReference>
<evidence type="ECO:0000256" key="5">
    <source>
        <dbReference type="ARBA" id="ARBA00023136"/>
    </source>
</evidence>
<evidence type="ECO:0000256" key="3">
    <source>
        <dbReference type="ARBA" id="ARBA00022692"/>
    </source>
</evidence>
<feature type="transmembrane region" description="Helical" evidence="6">
    <location>
        <begin position="119"/>
        <end position="138"/>
    </location>
</feature>
<feature type="transmembrane region" description="Helical" evidence="6">
    <location>
        <begin position="191"/>
        <end position="212"/>
    </location>
</feature>
<gene>
    <name evidence="7" type="ORF">C8N44_13212</name>
</gene>
<dbReference type="InterPro" id="IPR022791">
    <property type="entry name" value="L-PG_synthase/AglD"/>
</dbReference>
<keyword evidence="8" id="KW-1185">Reference proteome</keyword>
<dbReference type="Pfam" id="PF03706">
    <property type="entry name" value="LPG_synthase_TM"/>
    <property type="match status" value="1"/>
</dbReference>
<dbReference type="OrthoDB" id="9126302at2"/>
<dbReference type="GO" id="GO:0005886">
    <property type="term" value="C:plasma membrane"/>
    <property type="evidence" value="ECO:0007669"/>
    <property type="project" value="UniProtKB-SubCell"/>
</dbReference>
<organism evidence="7 8">
    <name type="scientific">Allosediminivita pacifica</name>
    <dbReference type="NCBI Taxonomy" id="1267769"/>
    <lineage>
        <taxon>Bacteria</taxon>
        <taxon>Pseudomonadati</taxon>
        <taxon>Pseudomonadota</taxon>
        <taxon>Alphaproteobacteria</taxon>
        <taxon>Rhodobacterales</taxon>
        <taxon>Paracoccaceae</taxon>
        <taxon>Allosediminivita</taxon>
    </lineage>
</organism>
<evidence type="ECO:0000256" key="6">
    <source>
        <dbReference type="SAM" id="Phobius"/>
    </source>
</evidence>
<dbReference type="Proteomes" id="UP000244069">
    <property type="component" value="Unassembled WGS sequence"/>
</dbReference>
<keyword evidence="3 6" id="KW-0812">Transmembrane</keyword>
<reference evidence="7 8" key="1">
    <citation type="submission" date="2018-04" db="EMBL/GenBank/DDBJ databases">
        <title>Genomic Encyclopedia of Archaeal and Bacterial Type Strains, Phase II (KMG-II): from individual species to whole genera.</title>
        <authorList>
            <person name="Goeker M."/>
        </authorList>
    </citation>
    <scope>NUCLEOTIDE SEQUENCE [LARGE SCALE GENOMIC DNA]</scope>
    <source>
        <strain evidence="7 8">DSM 29329</strain>
    </source>
</reference>
<dbReference type="PANTHER" id="PTHR40277">
    <property type="entry name" value="BLL5419 PROTEIN"/>
    <property type="match status" value="1"/>
</dbReference>
<feature type="transmembrane region" description="Helical" evidence="6">
    <location>
        <begin position="33"/>
        <end position="51"/>
    </location>
</feature>
<keyword evidence="4 6" id="KW-1133">Transmembrane helix</keyword>
<evidence type="ECO:0000313" key="8">
    <source>
        <dbReference type="Proteomes" id="UP000244069"/>
    </source>
</evidence>
<sequence length="304" mass="31241">MKGFARLMGPALLAGLFLWSLSSDEILSRLRGADWRWMAACVALLLIQTVLMALRWRLLARALGLGFTVPWAIREYLVAQLVNTTLPGGVVGDGARAVRSQAGESGLKRAAQAVVLERAMGQIGLLAVFVAGLGWALLTPSGLELAPRFFRAAAVTSLALATVAGLCVALPRGGRIAALLALCLRDRGTAIRHVALSVAAALLNVAAFAAAARAIDLALPAQAVLVLVPLILFAMVIPLTIAGWGWREGAAAALLPLAGATPGAGVAAGILFGIAIMIAALPAVPLLLRGGRMPVQDLAGARPG</sequence>
<keyword evidence="2" id="KW-1003">Cell membrane</keyword>
<comment type="caution">
    <text evidence="7">The sequence shown here is derived from an EMBL/GenBank/DDBJ whole genome shotgun (WGS) entry which is preliminary data.</text>
</comment>
<feature type="transmembrane region" description="Helical" evidence="6">
    <location>
        <begin position="150"/>
        <end position="171"/>
    </location>
</feature>
<protein>
    <submittedName>
        <fullName evidence="7">Uncharacterized membrane protein YbhN (UPF0104 family)</fullName>
    </submittedName>
</protein>
<comment type="subcellular location">
    <subcellularLocation>
        <location evidence="1">Cell membrane</location>
        <topology evidence="1">Multi-pass membrane protein</topology>
    </subcellularLocation>
</comment>
<dbReference type="PANTHER" id="PTHR40277:SF1">
    <property type="entry name" value="BLL5419 PROTEIN"/>
    <property type="match status" value="1"/>
</dbReference>
<evidence type="ECO:0000256" key="4">
    <source>
        <dbReference type="ARBA" id="ARBA00022989"/>
    </source>
</evidence>
<feature type="transmembrane region" description="Helical" evidence="6">
    <location>
        <begin position="224"/>
        <end position="246"/>
    </location>
</feature>
<accession>A0A2T6ABB9</accession>
<name>A0A2T6ABB9_9RHOB</name>
<evidence type="ECO:0000313" key="7">
    <source>
        <dbReference type="EMBL" id="PTX41108.1"/>
    </source>
</evidence>
<evidence type="ECO:0000256" key="1">
    <source>
        <dbReference type="ARBA" id="ARBA00004651"/>
    </source>
</evidence>
<feature type="transmembrane region" description="Helical" evidence="6">
    <location>
        <begin position="266"/>
        <end position="288"/>
    </location>
</feature>
<dbReference type="AlphaFoldDB" id="A0A2T6ABB9"/>
<dbReference type="RefSeq" id="WP_158274098.1">
    <property type="nucleotide sequence ID" value="NZ_BMEZ01000030.1"/>
</dbReference>